<feature type="compositionally biased region" description="Low complexity" evidence="1">
    <location>
        <begin position="464"/>
        <end position="481"/>
    </location>
</feature>
<dbReference type="Gene3D" id="2.60.40.10">
    <property type="entry name" value="Immunoglobulins"/>
    <property type="match status" value="5"/>
</dbReference>
<sequence length="1070" mass="113188">MSHAKLFLCLFLLFGVLQVSAAVPSVSVVSPSADGNYLKGTAGIVFTVLDSDAPADINANIYYSSSAGAHTNAVQLNYALNASSCDGTDFTSTRTCSYSWNTTGAADGNYFIDVNVVTSIDSAEDSSDNDFRVDNTAPSTSSDVNSGTWQKFDFTITLTCTDSGGCSSTAYRVDSGAWSTGNSVSITTDGNHQVDFNSTDLARNVESTKTVYALRDTTIPTISISSPANGSTTSGNTVAFDLNDALGAVNLSSIAVDINGTVSTAFSSSSCSAVNGQVHCSYTETKFDTNSADYNVAVRASDKAGNKAAQAQSLFKYLDSAAPSQVTGFTSASGNGQIQLSWTANSATDLNHYNVYMSTSSGFATDGNTLIAVVAAGTNSYTKTGLSNGTTYYFKVSAEDKTGNEGADSDQINAAPTAGGSGLSSPSISSSTHTHDSWSTNNLPSFSWGSVSGADNYSYEFNQSSDSTPDTSSDTSGTSYSPGTKDDGIWYFHVRACASGSCGSTSHFTVKIDTTGPEQVTDLTINANADGTMDLEWDSASDRPSGNNSGVKEYWVYRDNENDFSVSNTKRVGITSSSNFTDDGSDLIKDVRYYYKVRAVDNAGNSGQISAEVSAQASKTGACDFDVSFSFDEFVGSGKITVGASSNSSMSDIVFRLRVPGIGYLKEESIDSSSRSVTATYDVNSNFDGKTAEFSLSAKDNSGNECFFRATPKIDGKAPSVDWLSPLEEAELDLSREQSLEVSVTDEGSGVKEVEFFYDSGSGFVSLGKDSSGVSGKYSIETSSIQAGENGLKLKAVATDNAGNEAEAEIQTSVERASIVVLTSNQKEYGSQSFNYSDADIPTLLADAGLQDSLIEEAEALFNENTVERNLVVLEENGTFTASVILIVRNNSAETLDLQVVEVIPKEFAQKASDIESSRSFDVLNSDPVIKFLLEGIEPDETILITYQLKGSFSQAKADSILSSSMTEKFAAPPIVLGADSELGDSFKEETSLSGFLALIALIIVLLVAIIVLLAVLGGGLFLHQRKRQGFGATTALHYRRDDMFGKLKKALEGQEVIGPKRGKFAWKGK</sequence>
<evidence type="ECO:0000313" key="4">
    <source>
        <dbReference type="EMBL" id="HIH07780.1"/>
    </source>
</evidence>
<gene>
    <name evidence="4" type="ORF">HA237_00250</name>
</gene>
<feature type="domain" description="Fibronectin type-III" evidence="3">
    <location>
        <begin position="322"/>
        <end position="420"/>
    </location>
</feature>
<evidence type="ECO:0000259" key="3">
    <source>
        <dbReference type="PROSITE" id="PS50853"/>
    </source>
</evidence>
<dbReference type="CDD" id="cd00063">
    <property type="entry name" value="FN3"/>
    <property type="match status" value="2"/>
</dbReference>
<keyword evidence="2" id="KW-0812">Transmembrane</keyword>
<dbReference type="Pfam" id="PF00041">
    <property type="entry name" value="fn3"/>
    <property type="match status" value="1"/>
</dbReference>
<feature type="compositionally biased region" description="Low complexity" evidence="1">
    <location>
        <begin position="423"/>
        <end position="436"/>
    </location>
</feature>
<organism evidence="4 5">
    <name type="scientific">Candidatus Iainarchaeum sp</name>
    <dbReference type="NCBI Taxonomy" id="3101447"/>
    <lineage>
        <taxon>Archaea</taxon>
        <taxon>Candidatus Iainarchaeota</taxon>
        <taxon>Candidatus Iainarchaeia</taxon>
        <taxon>Candidatus Iainarchaeales</taxon>
        <taxon>Candidatus Iainarchaeaceae</taxon>
        <taxon>Candidatus Iainarchaeum</taxon>
    </lineage>
</organism>
<dbReference type="InterPro" id="IPR013783">
    <property type="entry name" value="Ig-like_fold"/>
</dbReference>
<protein>
    <submittedName>
        <fullName evidence="4">Fibronectin type III domain-containing protein</fullName>
    </submittedName>
</protein>
<dbReference type="AlphaFoldDB" id="A0A7J4ISH5"/>
<reference evidence="5" key="1">
    <citation type="journal article" date="2020" name="bioRxiv">
        <title>A rank-normalized archaeal taxonomy based on genome phylogeny resolves widespread incomplete and uneven classifications.</title>
        <authorList>
            <person name="Rinke C."/>
            <person name="Chuvochina M."/>
            <person name="Mussig A.J."/>
            <person name="Chaumeil P.-A."/>
            <person name="Waite D.W."/>
            <person name="Whitman W.B."/>
            <person name="Parks D.H."/>
            <person name="Hugenholtz P."/>
        </authorList>
    </citation>
    <scope>NUCLEOTIDE SEQUENCE [LARGE SCALE GENOMIC DNA]</scope>
</reference>
<evidence type="ECO:0000256" key="2">
    <source>
        <dbReference type="SAM" id="Phobius"/>
    </source>
</evidence>
<dbReference type="SUPFAM" id="SSF49265">
    <property type="entry name" value="Fibronectin type III"/>
    <property type="match status" value="2"/>
</dbReference>
<feature type="transmembrane region" description="Helical" evidence="2">
    <location>
        <begin position="996"/>
        <end position="1023"/>
    </location>
</feature>
<feature type="region of interest" description="Disordered" evidence="1">
    <location>
        <begin position="403"/>
        <end position="436"/>
    </location>
</feature>
<keyword evidence="2" id="KW-0472">Membrane</keyword>
<dbReference type="PROSITE" id="PS50853">
    <property type="entry name" value="FN3"/>
    <property type="match status" value="2"/>
</dbReference>
<dbReference type="SMART" id="SM00060">
    <property type="entry name" value="FN3"/>
    <property type="match status" value="2"/>
</dbReference>
<feature type="domain" description="Fibronectin type-III" evidence="3">
    <location>
        <begin position="519"/>
        <end position="620"/>
    </location>
</feature>
<name>A0A7J4ISH5_9ARCH</name>
<dbReference type="Proteomes" id="UP000577419">
    <property type="component" value="Unassembled WGS sequence"/>
</dbReference>
<accession>A0A7J4ISH5</accession>
<dbReference type="InterPro" id="IPR036116">
    <property type="entry name" value="FN3_sf"/>
</dbReference>
<evidence type="ECO:0000313" key="5">
    <source>
        <dbReference type="Proteomes" id="UP000577419"/>
    </source>
</evidence>
<dbReference type="EMBL" id="DUFG01000001">
    <property type="protein sequence ID" value="HIH07780.1"/>
    <property type="molecule type" value="Genomic_DNA"/>
</dbReference>
<evidence type="ECO:0000256" key="1">
    <source>
        <dbReference type="SAM" id="MobiDB-lite"/>
    </source>
</evidence>
<dbReference type="InterPro" id="IPR003961">
    <property type="entry name" value="FN3_dom"/>
</dbReference>
<keyword evidence="2" id="KW-1133">Transmembrane helix</keyword>
<proteinExistence type="predicted"/>
<feature type="region of interest" description="Disordered" evidence="1">
    <location>
        <begin position="460"/>
        <end position="481"/>
    </location>
</feature>
<comment type="caution">
    <text evidence="4">The sequence shown here is derived from an EMBL/GenBank/DDBJ whole genome shotgun (WGS) entry which is preliminary data.</text>
</comment>